<dbReference type="Pfam" id="PF11367">
    <property type="entry name" value="Tail_completion_gp17"/>
    <property type="match status" value="1"/>
</dbReference>
<organism evidence="1 2">
    <name type="scientific">Asticcacaulis aquaticus</name>
    <dbReference type="NCBI Taxonomy" id="2984212"/>
    <lineage>
        <taxon>Bacteria</taxon>
        <taxon>Pseudomonadati</taxon>
        <taxon>Pseudomonadota</taxon>
        <taxon>Alphaproteobacteria</taxon>
        <taxon>Caulobacterales</taxon>
        <taxon>Caulobacteraceae</taxon>
        <taxon>Asticcacaulis</taxon>
    </lineage>
</organism>
<sequence>MALDPLRDVQKALIAHLKAQDTLKIWLGSNVRIYDEVPPDPVFPYVALTRVEAQAVSGADTATEQVITLMAVSRFSGTEEARAIASELRVVLDQAALNLDDQHLVSVRVSYLDVFRSADKRSTYGLLRLRVVTESPLPEGIAPAKVQLSPAMGGA</sequence>
<dbReference type="InterPro" id="IPR021508">
    <property type="entry name" value="Gp17-like"/>
</dbReference>
<dbReference type="Proteomes" id="UP001214854">
    <property type="component" value="Unassembled WGS sequence"/>
</dbReference>
<gene>
    <name evidence="1" type="ORF">PQU92_10335</name>
</gene>
<proteinExistence type="predicted"/>
<keyword evidence="2" id="KW-1185">Reference proteome</keyword>
<evidence type="ECO:0000313" key="2">
    <source>
        <dbReference type="Proteomes" id="UP001214854"/>
    </source>
</evidence>
<comment type="caution">
    <text evidence="1">The sequence shown here is derived from an EMBL/GenBank/DDBJ whole genome shotgun (WGS) entry which is preliminary data.</text>
</comment>
<accession>A0ABT5HUU3</accession>
<protein>
    <submittedName>
        <fullName evidence="1">DUF3168 domain-containing protein</fullName>
    </submittedName>
</protein>
<reference evidence="1 2" key="1">
    <citation type="submission" date="2023-01" db="EMBL/GenBank/DDBJ databases">
        <title>Novel species of the genus Asticcacaulis isolated from rivers.</title>
        <authorList>
            <person name="Lu H."/>
        </authorList>
    </citation>
    <scope>NUCLEOTIDE SEQUENCE [LARGE SCALE GENOMIC DNA]</scope>
    <source>
        <strain evidence="1 2">BYS171W</strain>
    </source>
</reference>
<name>A0ABT5HUU3_9CAUL</name>
<dbReference type="Gene3D" id="3.30.2000.30">
    <property type="match status" value="1"/>
</dbReference>
<dbReference type="RefSeq" id="WP_272748143.1">
    <property type="nucleotide sequence ID" value="NZ_JAQQKX010000007.1"/>
</dbReference>
<dbReference type="EMBL" id="JAQQKX010000007">
    <property type="protein sequence ID" value="MDC7683677.1"/>
    <property type="molecule type" value="Genomic_DNA"/>
</dbReference>
<evidence type="ECO:0000313" key="1">
    <source>
        <dbReference type="EMBL" id="MDC7683677.1"/>
    </source>
</evidence>
<dbReference type="InterPro" id="IPR053745">
    <property type="entry name" value="Viral_Tail_Comp_sf"/>
</dbReference>